<gene>
    <name evidence="1" type="ORF">SAMN05421679_1181</name>
</gene>
<accession>A0ABY1R6R3</accession>
<evidence type="ECO:0000313" key="1">
    <source>
        <dbReference type="EMBL" id="SMP97609.1"/>
    </source>
</evidence>
<dbReference type="EMBL" id="FXUO01000018">
    <property type="protein sequence ID" value="SMP97609.1"/>
    <property type="molecule type" value="Genomic_DNA"/>
</dbReference>
<comment type="caution">
    <text evidence="1">The sequence shown here is derived from an EMBL/GenBank/DDBJ whole genome shotgun (WGS) entry which is preliminary data.</text>
</comment>
<evidence type="ECO:0000313" key="2">
    <source>
        <dbReference type="Proteomes" id="UP001158050"/>
    </source>
</evidence>
<keyword evidence="2" id="KW-1185">Reference proteome</keyword>
<feature type="non-terminal residue" evidence="1">
    <location>
        <position position="27"/>
    </location>
</feature>
<reference evidence="1 2" key="1">
    <citation type="submission" date="2017-05" db="EMBL/GenBank/DDBJ databases">
        <authorList>
            <person name="Varghese N."/>
            <person name="Submissions S."/>
        </authorList>
    </citation>
    <scope>NUCLEOTIDE SEQUENCE [LARGE SCALE GENOMIC DNA]</scope>
    <source>
        <strain evidence="1 2">DSM 18015</strain>
    </source>
</reference>
<protein>
    <submittedName>
        <fullName evidence="1">Uncharacterized protein</fullName>
    </submittedName>
</protein>
<organism evidence="1 2">
    <name type="scientific">Epilithonimonas pallida</name>
    <dbReference type="NCBI Taxonomy" id="373671"/>
    <lineage>
        <taxon>Bacteria</taxon>
        <taxon>Pseudomonadati</taxon>
        <taxon>Bacteroidota</taxon>
        <taxon>Flavobacteriia</taxon>
        <taxon>Flavobacteriales</taxon>
        <taxon>Weeksellaceae</taxon>
        <taxon>Chryseobacterium group</taxon>
        <taxon>Epilithonimonas</taxon>
    </lineage>
</organism>
<sequence length="27" mass="2993">MLKKAPEASVQQGFHCSCFARNENLAI</sequence>
<name>A0ABY1R6R3_9FLAO</name>
<proteinExistence type="predicted"/>
<dbReference type="Proteomes" id="UP001158050">
    <property type="component" value="Unassembled WGS sequence"/>
</dbReference>